<dbReference type="Pfam" id="PF03248">
    <property type="entry name" value="Rer1"/>
    <property type="match status" value="1"/>
</dbReference>
<feature type="transmembrane region" description="Helical" evidence="7">
    <location>
        <begin position="139"/>
        <end position="156"/>
    </location>
</feature>
<evidence type="ECO:0000256" key="4">
    <source>
        <dbReference type="ARBA" id="ARBA00022989"/>
    </source>
</evidence>
<evidence type="ECO:0000256" key="6">
    <source>
        <dbReference type="PIRNR" id="PIRNR016013"/>
    </source>
</evidence>
<protein>
    <recommendedName>
        <fullName evidence="6">Protein RER1</fullName>
    </recommendedName>
</protein>
<evidence type="ECO:0000256" key="1">
    <source>
        <dbReference type="ARBA" id="ARBA00004141"/>
    </source>
</evidence>
<organism evidence="8 9">
    <name type="scientific">Brachionus calyciflorus</name>
    <dbReference type="NCBI Taxonomy" id="104777"/>
    <lineage>
        <taxon>Eukaryota</taxon>
        <taxon>Metazoa</taxon>
        <taxon>Spiralia</taxon>
        <taxon>Gnathifera</taxon>
        <taxon>Rotifera</taxon>
        <taxon>Eurotatoria</taxon>
        <taxon>Monogononta</taxon>
        <taxon>Pseudotrocha</taxon>
        <taxon>Ploima</taxon>
        <taxon>Brachionidae</taxon>
        <taxon>Brachionus</taxon>
    </lineage>
</organism>
<feature type="transmembrane region" description="Helical" evidence="7">
    <location>
        <begin position="59"/>
        <end position="78"/>
    </location>
</feature>
<dbReference type="GO" id="GO:0006621">
    <property type="term" value="P:protein retention in ER lumen"/>
    <property type="evidence" value="ECO:0007669"/>
    <property type="project" value="TreeGrafter"/>
</dbReference>
<evidence type="ECO:0000256" key="3">
    <source>
        <dbReference type="ARBA" id="ARBA00022692"/>
    </source>
</evidence>
<dbReference type="InterPro" id="IPR004932">
    <property type="entry name" value="Rer1"/>
</dbReference>
<dbReference type="GO" id="GO:0005783">
    <property type="term" value="C:endoplasmic reticulum"/>
    <property type="evidence" value="ECO:0007669"/>
    <property type="project" value="GOC"/>
</dbReference>
<dbReference type="PANTHER" id="PTHR10743">
    <property type="entry name" value="PROTEIN RER1"/>
    <property type="match status" value="1"/>
</dbReference>
<evidence type="ECO:0000256" key="5">
    <source>
        <dbReference type="ARBA" id="ARBA00023136"/>
    </source>
</evidence>
<dbReference type="Proteomes" id="UP000663879">
    <property type="component" value="Unassembled WGS sequence"/>
</dbReference>
<proteinExistence type="inferred from homology"/>
<keyword evidence="9" id="KW-1185">Reference proteome</keyword>
<reference evidence="8" key="1">
    <citation type="submission" date="2021-02" db="EMBL/GenBank/DDBJ databases">
        <authorList>
            <person name="Nowell W R."/>
        </authorList>
    </citation>
    <scope>NUCLEOTIDE SEQUENCE</scope>
    <source>
        <strain evidence="8">Ploen Becks lab</strain>
    </source>
</reference>
<keyword evidence="3 7" id="KW-0812">Transmembrane</keyword>
<dbReference type="AlphaFoldDB" id="A0A813PUD4"/>
<comment type="function">
    <text evidence="6">Involved in the retrieval of endoplasmic reticulum membrane proteins from the early Golgi compartment.</text>
</comment>
<accession>A0A813PUD4</accession>
<evidence type="ECO:0000313" key="9">
    <source>
        <dbReference type="Proteomes" id="UP000663879"/>
    </source>
</evidence>
<sequence>MDVNGPDSSENILTRLYRRYSFHTQRILDKITPNYILRWLANILLIIFFMYRVVSLQGFYIVAYVLGIFLLNQFILFLTPVMVDELDEDDDEPSLPTKSDEEFRPFMRRLPEFKFWYTTYKSLVISVICTYFQVFDIPVFWPILVMYFITLFLVTMKRQIKHMIRHRYVPFSYGKVRYQGKSNTDQQSAKLSK</sequence>
<dbReference type="PIRSF" id="PIRSF016013">
    <property type="entry name" value="AtER_Rer1p"/>
    <property type="match status" value="1"/>
</dbReference>
<evidence type="ECO:0000256" key="2">
    <source>
        <dbReference type="ARBA" id="ARBA00006070"/>
    </source>
</evidence>
<keyword evidence="5 6" id="KW-0472">Membrane</keyword>
<comment type="subcellular location">
    <subcellularLocation>
        <location evidence="1">Membrane</location>
        <topology evidence="1">Multi-pass membrane protein</topology>
    </subcellularLocation>
</comment>
<comment type="similarity">
    <text evidence="2 6">Belongs to the RER1 family.</text>
</comment>
<dbReference type="GO" id="GO:0000139">
    <property type="term" value="C:Golgi membrane"/>
    <property type="evidence" value="ECO:0007669"/>
    <property type="project" value="TreeGrafter"/>
</dbReference>
<feature type="transmembrane region" description="Helical" evidence="7">
    <location>
        <begin position="35"/>
        <end position="53"/>
    </location>
</feature>
<gene>
    <name evidence="8" type="ORF">OXX778_LOCUS4179</name>
</gene>
<dbReference type="OrthoDB" id="448250at2759"/>
<keyword evidence="4 7" id="KW-1133">Transmembrane helix</keyword>
<dbReference type="PANTHER" id="PTHR10743:SF0">
    <property type="entry name" value="PROTEIN RER1"/>
    <property type="match status" value="1"/>
</dbReference>
<dbReference type="GO" id="GO:0006890">
    <property type="term" value="P:retrograde vesicle-mediated transport, Golgi to endoplasmic reticulum"/>
    <property type="evidence" value="ECO:0007669"/>
    <property type="project" value="TreeGrafter"/>
</dbReference>
<evidence type="ECO:0000256" key="7">
    <source>
        <dbReference type="SAM" id="Phobius"/>
    </source>
</evidence>
<evidence type="ECO:0000313" key="8">
    <source>
        <dbReference type="EMBL" id="CAF0756077.1"/>
    </source>
</evidence>
<name>A0A813PUD4_9BILA</name>
<dbReference type="EMBL" id="CAJNOC010000399">
    <property type="protein sequence ID" value="CAF0756077.1"/>
    <property type="molecule type" value="Genomic_DNA"/>
</dbReference>
<comment type="caution">
    <text evidence="8">The sequence shown here is derived from an EMBL/GenBank/DDBJ whole genome shotgun (WGS) entry which is preliminary data.</text>
</comment>